<dbReference type="SUPFAM" id="SSF51126">
    <property type="entry name" value="Pectin lyase-like"/>
    <property type="match status" value="1"/>
</dbReference>
<keyword evidence="2" id="KW-0732">Signal</keyword>
<feature type="region of interest" description="Disordered" evidence="1">
    <location>
        <begin position="25"/>
        <end position="56"/>
    </location>
</feature>
<dbReference type="PANTHER" id="PTHR41339:SF1">
    <property type="entry name" value="SECRETED PROTEIN"/>
    <property type="match status" value="1"/>
</dbReference>
<accession>A0ABS7TTI8</accession>
<protein>
    <recommendedName>
        <fullName evidence="5">Right handed beta helix domain-containing protein</fullName>
    </recommendedName>
</protein>
<evidence type="ECO:0000256" key="1">
    <source>
        <dbReference type="SAM" id="MobiDB-lite"/>
    </source>
</evidence>
<feature type="chain" id="PRO_5047016812" description="Right handed beta helix domain-containing protein" evidence="2">
    <location>
        <begin position="22"/>
        <end position="589"/>
    </location>
</feature>
<dbReference type="Gene3D" id="2.160.20.10">
    <property type="entry name" value="Single-stranded right-handed beta-helix, Pectin lyase-like"/>
    <property type="match status" value="1"/>
</dbReference>
<dbReference type="EMBL" id="JAIRAU010000027">
    <property type="protein sequence ID" value="MBZ5711529.1"/>
    <property type="molecule type" value="Genomic_DNA"/>
</dbReference>
<keyword evidence="4" id="KW-1185">Reference proteome</keyword>
<dbReference type="RefSeq" id="WP_224193291.1">
    <property type="nucleotide sequence ID" value="NZ_JAIRAU010000027.1"/>
</dbReference>
<evidence type="ECO:0000313" key="3">
    <source>
        <dbReference type="EMBL" id="MBZ5711529.1"/>
    </source>
</evidence>
<evidence type="ECO:0000256" key="2">
    <source>
        <dbReference type="SAM" id="SignalP"/>
    </source>
</evidence>
<dbReference type="InterPro" id="IPR006626">
    <property type="entry name" value="PbH1"/>
</dbReference>
<comment type="caution">
    <text evidence="3">The sequence shown here is derived from an EMBL/GenBank/DDBJ whole genome shotgun (WGS) entry which is preliminary data.</text>
</comment>
<feature type="signal peptide" evidence="2">
    <location>
        <begin position="1"/>
        <end position="21"/>
    </location>
</feature>
<gene>
    <name evidence="3" type="ORF">K7C98_20000</name>
</gene>
<name>A0ABS7TTI8_9BACT</name>
<dbReference type="PANTHER" id="PTHR41339">
    <property type="entry name" value="LIPL48"/>
    <property type="match status" value="1"/>
</dbReference>
<dbReference type="PROSITE" id="PS51257">
    <property type="entry name" value="PROKAR_LIPOPROTEIN"/>
    <property type="match status" value="1"/>
</dbReference>
<dbReference type="Proteomes" id="UP001139031">
    <property type="component" value="Unassembled WGS sequence"/>
</dbReference>
<reference evidence="3" key="1">
    <citation type="submission" date="2021-08" db="EMBL/GenBank/DDBJ databases">
        <authorList>
            <person name="Stevens D.C."/>
        </authorList>
    </citation>
    <scope>NUCLEOTIDE SEQUENCE</scope>
    <source>
        <strain evidence="3">DSM 53165</strain>
    </source>
</reference>
<evidence type="ECO:0000313" key="4">
    <source>
        <dbReference type="Proteomes" id="UP001139031"/>
    </source>
</evidence>
<sequence length="589" mass="62670">MRRLGLRGPALAWLVAALACGAGEEKPQKAEANPNMPDRVQAPAPAPRRPSVTSCPEALNEPEQLDRVIDSTCKTVTVYPGYRIENGTLTIEAGVTLQFMPGAELAVGFERAAQLLVRGTPEAPVRFTAAGEQARPGAWKGVALYDHADGSEIHGLVLEFAGTDLRGAIYVQAEDVKIDNSTVRDSQNVAVHVTSKGHLSSFKGNRLERVSSPALLLPARSAGSVAADNTFPPDSVIHVLGGMIRERARWDVPKVPFVIGGVIEIEGADDKHEALLELAPGMVLKFDDDAYFTVGYDHPAALIAEAAGGEPIVLTSATRQTSHAWRGVNLYRSATASFSNVVFEYGGQRSDRGVLYANNEARLTVKGCTFRDNSGGVTLQGANVRLGELRGNTFERSHPAFDVSPQLYGMIAADNKLDAATTVQIEGGEIGKDAVWHDFGVPIELKRPISVDGEATLTIRPGAKIRVHDGFALGVGEFDGGTLRIEGTAEQPVEIFGLADRRGTWDAIRLYEKARGNLIEHATLRNAGGEGAINVAMGVDAIVRDVSCVRCFSPTLTWACGARVTAERVKAGAETPAATLPPFGCDPAG</sequence>
<proteinExistence type="predicted"/>
<dbReference type="SMART" id="SM00710">
    <property type="entry name" value="PbH1"/>
    <property type="match status" value="3"/>
</dbReference>
<evidence type="ECO:0008006" key="5">
    <source>
        <dbReference type="Google" id="ProtNLM"/>
    </source>
</evidence>
<organism evidence="3 4">
    <name type="scientific">Nannocystis pusilla</name>
    <dbReference type="NCBI Taxonomy" id="889268"/>
    <lineage>
        <taxon>Bacteria</taxon>
        <taxon>Pseudomonadati</taxon>
        <taxon>Myxococcota</taxon>
        <taxon>Polyangia</taxon>
        <taxon>Nannocystales</taxon>
        <taxon>Nannocystaceae</taxon>
        <taxon>Nannocystis</taxon>
    </lineage>
</organism>
<dbReference type="InterPro" id="IPR011050">
    <property type="entry name" value="Pectin_lyase_fold/virulence"/>
</dbReference>
<dbReference type="InterPro" id="IPR012334">
    <property type="entry name" value="Pectin_lyas_fold"/>
</dbReference>